<dbReference type="Gramene" id="KVI04230">
    <property type="protein sequence ID" value="KVI04230"/>
    <property type="gene ID" value="Ccrd_017473"/>
</dbReference>
<evidence type="ECO:0000313" key="4">
    <source>
        <dbReference type="Proteomes" id="UP000243975"/>
    </source>
</evidence>
<accession>A0A118K2E3</accession>
<reference evidence="3 4" key="1">
    <citation type="journal article" date="2016" name="Sci. Rep.">
        <title>The genome sequence of the outbreeding globe artichoke constructed de novo incorporating a phase-aware low-pass sequencing strategy of F1 progeny.</title>
        <authorList>
            <person name="Scaglione D."/>
            <person name="Reyes-Chin-Wo S."/>
            <person name="Acquadro A."/>
            <person name="Froenicke L."/>
            <person name="Portis E."/>
            <person name="Beitel C."/>
            <person name="Tirone M."/>
            <person name="Mauro R."/>
            <person name="Lo Monaco A."/>
            <person name="Mauromicale G."/>
            <person name="Faccioli P."/>
            <person name="Cattivelli L."/>
            <person name="Rieseberg L."/>
            <person name="Michelmore R."/>
            <person name="Lanteri S."/>
        </authorList>
    </citation>
    <scope>NUCLEOTIDE SEQUENCE [LARGE SCALE GENOMIC DNA]</scope>
    <source>
        <strain evidence="3">2C</strain>
    </source>
</reference>
<keyword evidence="2" id="KW-0472">Membrane</keyword>
<proteinExistence type="predicted"/>
<name>A0A118K2E3_CYNCS</name>
<keyword evidence="2" id="KW-1133">Transmembrane helix</keyword>
<dbReference type="Proteomes" id="UP000243975">
    <property type="component" value="Unassembled WGS sequence"/>
</dbReference>
<evidence type="ECO:0000256" key="2">
    <source>
        <dbReference type="SAM" id="Phobius"/>
    </source>
</evidence>
<keyword evidence="2" id="KW-0812">Transmembrane</keyword>
<keyword evidence="4" id="KW-1185">Reference proteome</keyword>
<feature type="region of interest" description="Disordered" evidence="1">
    <location>
        <begin position="166"/>
        <end position="187"/>
    </location>
</feature>
<dbReference type="EMBL" id="LEKV01002294">
    <property type="protein sequence ID" value="KVI04230.1"/>
    <property type="molecule type" value="Genomic_DNA"/>
</dbReference>
<feature type="transmembrane region" description="Helical" evidence="2">
    <location>
        <begin position="28"/>
        <end position="47"/>
    </location>
</feature>
<comment type="caution">
    <text evidence="3">The sequence shown here is derived from an EMBL/GenBank/DDBJ whole genome shotgun (WGS) entry which is preliminary data.</text>
</comment>
<protein>
    <submittedName>
        <fullName evidence="3">Uncharacterized protein</fullName>
    </submittedName>
</protein>
<evidence type="ECO:0000313" key="3">
    <source>
        <dbReference type="EMBL" id="KVI04230.1"/>
    </source>
</evidence>
<gene>
    <name evidence="3" type="ORF">Ccrd_017473</name>
</gene>
<sequence>MSSCLDLHMRICINSDLTFCMDTDFTYIWFYISIVFVVNVCDVFLSFRMTDTDAFPFFHRKGFCFQGAKLTAWVLLKCVTSGIESNIESKALSSFLPIERSSREQKRRFRGRRPTTDPQKEEIKVKRRQIVSLTLGGRHSCRMMKNRILDLVSINQFSCLSYQHREPDGVKQDDKKNDHEENGDDGKLPRALLQLSGFDQLFGPTVDERACMRDVALDIVQLLALGLHERRHVQKDLVQFYQILFDFLHGIMSFLNLGDGVHDLASTLILDRFLHEIFTFSIRDQVFNQFIVRFFTRDGEVSSRDSLLILLVHAGPQRLEVVHHRLELLSETTNDGRPRSVGRRSRPATGKLPVGDVRLIQRLDLSFDDTNPLQNL</sequence>
<evidence type="ECO:0000256" key="1">
    <source>
        <dbReference type="SAM" id="MobiDB-lite"/>
    </source>
</evidence>
<dbReference type="AlphaFoldDB" id="A0A118K2E3"/>
<organism evidence="3 4">
    <name type="scientific">Cynara cardunculus var. scolymus</name>
    <name type="common">Globe artichoke</name>
    <name type="synonym">Cynara scolymus</name>
    <dbReference type="NCBI Taxonomy" id="59895"/>
    <lineage>
        <taxon>Eukaryota</taxon>
        <taxon>Viridiplantae</taxon>
        <taxon>Streptophyta</taxon>
        <taxon>Embryophyta</taxon>
        <taxon>Tracheophyta</taxon>
        <taxon>Spermatophyta</taxon>
        <taxon>Magnoliopsida</taxon>
        <taxon>eudicotyledons</taxon>
        <taxon>Gunneridae</taxon>
        <taxon>Pentapetalae</taxon>
        <taxon>asterids</taxon>
        <taxon>campanulids</taxon>
        <taxon>Asterales</taxon>
        <taxon>Asteraceae</taxon>
        <taxon>Carduoideae</taxon>
        <taxon>Cardueae</taxon>
        <taxon>Carduinae</taxon>
        <taxon>Cynara</taxon>
    </lineage>
</organism>